<organism evidence="1 2">
    <name type="scientific">Wickerhamomyces pijperi</name>
    <name type="common">Yeast</name>
    <name type="synonym">Pichia pijperi</name>
    <dbReference type="NCBI Taxonomy" id="599730"/>
    <lineage>
        <taxon>Eukaryota</taxon>
        <taxon>Fungi</taxon>
        <taxon>Dikarya</taxon>
        <taxon>Ascomycota</taxon>
        <taxon>Saccharomycotina</taxon>
        <taxon>Saccharomycetes</taxon>
        <taxon>Phaffomycetales</taxon>
        <taxon>Wickerhamomycetaceae</taxon>
        <taxon>Wickerhamomyces</taxon>
    </lineage>
</organism>
<dbReference type="EMBL" id="JAEUBG010001462">
    <property type="protein sequence ID" value="KAH3686333.1"/>
    <property type="molecule type" value="Genomic_DNA"/>
</dbReference>
<gene>
    <name evidence="1" type="ORF">WICPIJ_002695</name>
</gene>
<reference evidence="1" key="2">
    <citation type="submission" date="2021-01" db="EMBL/GenBank/DDBJ databases">
        <authorList>
            <person name="Schikora-Tamarit M.A."/>
        </authorList>
    </citation>
    <scope>NUCLEOTIDE SEQUENCE</scope>
    <source>
        <strain evidence="1">CBS2887</strain>
    </source>
</reference>
<dbReference type="Proteomes" id="UP000774326">
    <property type="component" value="Unassembled WGS sequence"/>
</dbReference>
<sequence>MWSVDDDGFGLPVGTLDSVLQFFEIDSPFFTLDVSVRDVLWWMQWHVTRNTAWDFNVGDVLVKERFKDDNFFTTLQQTCQDG</sequence>
<name>A0A9P8Q8P3_WICPI</name>
<evidence type="ECO:0000313" key="1">
    <source>
        <dbReference type="EMBL" id="KAH3686333.1"/>
    </source>
</evidence>
<dbReference type="AlphaFoldDB" id="A0A9P8Q8P3"/>
<accession>A0A9P8Q8P3</accession>
<keyword evidence="2" id="KW-1185">Reference proteome</keyword>
<reference evidence="1" key="1">
    <citation type="journal article" date="2021" name="Open Biol.">
        <title>Shared evolutionary footprints suggest mitochondrial oxidative damage underlies multiple complex I losses in fungi.</title>
        <authorList>
            <person name="Schikora-Tamarit M.A."/>
            <person name="Marcet-Houben M."/>
            <person name="Nosek J."/>
            <person name="Gabaldon T."/>
        </authorList>
    </citation>
    <scope>NUCLEOTIDE SEQUENCE</scope>
    <source>
        <strain evidence="1">CBS2887</strain>
    </source>
</reference>
<protein>
    <submittedName>
        <fullName evidence="1">Uncharacterized protein</fullName>
    </submittedName>
</protein>
<comment type="caution">
    <text evidence="1">The sequence shown here is derived from an EMBL/GenBank/DDBJ whole genome shotgun (WGS) entry which is preliminary data.</text>
</comment>
<evidence type="ECO:0000313" key="2">
    <source>
        <dbReference type="Proteomes" id="UP000774326"/>
    </source>
</evidence>
<proteinExistence type="predicted"/>